<feature type="transmembrane region" description="Helical" evidence="1">
    <location>
        <begin position="107"/>
        <end position="129"/>
    </location>
</feature>
<protein>
    <recommendedName>
        <fullName evidence="4">Zinc ribbon domain-containing protein</fullName>
    </recommendedName>
</protein>
<feature type="transmembrane region" description="Helical" evidence="1">
    <location>
        <begin position="53"/>
        <end position="71"/>
    </location>
</feature>
<dbReference type="RefSeq" id="WP_004629537.1">
    <property type="nucleotide sequence ID" value="NZ_AORV01000063.1"/>
</dbReference>
<feature type="transmembrane region" description="Helical" evidence="1">
    <location>
        <begin position="77"/>
        <end position="95"/>
    </location>
</feature>
<organism evidence="2 3">
    <name type="scientific">Ruminiclostridium cellobioparum subsp. termitidis CT1112</name>
    <dbReference type="NCBI Taxonomy" id="1195236"/>
    <lineage>
        <taxon>Bacteria</taxon>
        <taxon>Bacillati</taxon>
        <taxon>Bacillota</taxon>
        <taxon>Clostridia</taxon>
        <taxon>Eubacteriales</taxon>
        <taxon>Oscillospiraceae</taxon>
        <taxon>Ruminiclostridium</taxon>
    </lineage>
</organism>
<dbReference type="Pfam" id="PF19845">
    <property type="entry name" value="DUF6320"/>
    <property type="match status" value="1"/>
</dbReference>
<feature type="transmembrane region" description="Helical" evidence="1">
    <location>
        <begin position="186"/>
        <end position="208"/>
    </location>
</feature>
<keyword evidence="1" id="KW-0812">Transmembrane</keyword>
<feature type="transmembrane region" description="Helical" evidence="1">
    <location>
        <begin position="135"/>
        <end position="154"/>
    </location>
</feature>
<dbReference type="AlphaFoldDB" id="S0FN11"/>
<dbReference type="InterPro" id="IPR046283">
    <property type="entry name" value="DUF6320"/>
</dbReference>
<evidence type="ECO:0008006" key="4">
    <source>
        <dbReference type="Google" id="ProtNLM"/>
    </source>
</evidence>
<dbReference type="EMBL" id="AORV01000063">
    <property type="protein sequence ID" value="EMS69858.1"/>
    <property type="molecule type" value="Genomic_DNA"/>
</dbReference>
<dbReference type="eggNOG" id="ENOG5031W4P">
    <property type="taxonomic scope" value="Bacteria"/>
</dbReference>
<comment type="caution">
    <text evidence="2">The sequence shown here is derived from an EMBL/GenBank/DDBJ whole genome shotgun (WGS) entry which is preliminary data.</text>
</comment>
<accession>S0FN11</accession>
<evidence type="ECO:0000313" key="3">
    <source>
        <dbReference type="Proteomes" id="UP000014155"/>
    </source>
</evidence>
<proteinExistence type="predicted"/>
<gene>
    <name evidence="2" type="ORF">CTER_4465</name>
</gene>
<keyword evidence="3" id="KW-1185">Reference proteome</keyword>
<feature type="transmembrane region" description="Helical" evidence="1">
    <location>
        <begin position="161"/>
        <end position="180"/>
    </location>
</feature>
<evidence type="ECO:0000313" key="2">
    <source>
        <dbReference type="EMBL" id="EMS69858.1"/>
    </source>
</evidence>
<keyword evidence="1" id="KW-1133">Transmembrane helix</keyword>
<reference evidence="2 3" key="1">
    <citation type="journal article" date="2013" name="Genome Announc.">
        <title>Draft Genome Sequence of the Cellulolytic, Mesophilic, Anaerobic Bacterium Clostridium termitidis Strain CT1112 (DSM 5398).</title>
        <authorList>
            <person name="Lal S."/>
            <person name="Ramachandran U."/>
            <person name="Zhang X."/>
            <person name="Munir R."/>
            <person name="Sparling R."/>
            <person name="Levin D.B."/>
        </authorList>
    </citation>
    <scope>NUCLEOTIDE SEQUENCE [LARGE SCALE GENOMIC DNA]</scope>
    <source>
        <strain evidence="2 3">CT1112</strain>
    </source>
</reference>
<evidence type="ECO:0000256" key="1">
    <source>
        <dbReference type="SAM" id="Phobius"/>
    </source>
</evidence>
<keyword evidence="1" id="KW-0472">Membrane</keyword>
<name>S0FN11_RUMCE</name>
<dbReference type="Proteomes" id="UP000014155">
    <property type="component" value="Unassembled WGS sequence"/>
</dbReference>
<dbReference type="PATRIC" id="fig|1195236.3.peg.4649"/>
<sequence>MKKCKRCNVKVYENITICPLCRTVLTDIGGEVPGRTYPAIEVNQHKYNIVKRLFVFLSIISGLATVVTNYVTYSGVVWSAISVAAIIYFWIIMTYSIKRSTNIASKILVQVLCASILTVIMDYFIGYSGWSVNHVIPEIIILANISVLILVIINRMYWQTYILNQVIIAVFGLIPGILYLCGLIEVPLPTIIATGTSFTVLLGTIIFGDKSIKSELIRRFHF</sequence>
<dbReference type="STRING" id="1195236.CTER_4465"/>